<organism evidence="2 3">
    <name type="scientific">Candidatus Coprenecus stercoravium</name>
    <dbReference type="NCBI Taxonomy" id="2840735"/>
    <lineage>
        <taxon>Bacteria</taxon>
        <taxon>Pseudomonadati</taxon>
        <taxon>Bacteroidota</taxon>
        <taxon>Bacteroidia</taxon>
        <taxon>Bacteroidales</taxon>
        <taxon>Rikenellaceae</taxon>
        <taxon>Rikenellaceae incertae sedis</taxon>
        <taxon>Candidatus Coprenecus</taxon>
    </lineage>
</organism>
<proteinExistence type="predicted"/>
<protein>
    <submittedName>
        <fullName evidence="2">ABC transporter permease</fullName>
    </submittedName>
</protein>
<evidence type="ECO:0000313" key="2">
    <source>
        <dbReference type="EMBL" id="HIZ86230.1"/>
    </source>
</evidence>
<dbReference type="Proteomes" id="UP000824115">
    <property type="component" value="Unassembled WGS sequence"/>
</dbReference>
<dbReference type="EMBL" id="DXAW01000118">
    <property type="protein sequence ID" value="HIZ86230.1"/>
    <property type="molecule type" value="Genomic_DNA"/>
</dbReference>
<sequence length="91" mass="9968">IGGVLGLVLSWLLLEVFSRQLSMLVPTGGWMPGSAGYGTPGAGYFDFRDFYNIYLGTALLLVIVVLNVLSALLPARRVIRHPITESLNYKK</sequence>
<keyword evidence="1" id="KW-1133">Transmembrane helix</keyword>
<evidence type="ECO:0000256" key="1">
    <source>
        <dbReference type="SAM" id="Phobius"/>
    </source>
</evidence>
<evidence type="ECO:0000313" key="3">
    <source>
        <dbReference type="Proteomes" id="UP000824115"/>
    </source>
</evidence>
<name>A0A9D2GS44_9BACT</name>
<dbReference type="AlphaFoldDB" id="A0A9D2GS44"/>
<reference evidence="2" key="2">
    <citation type="submission" date="2021-04" db="EMBL/GenBank/DDBJ databases">
        <authorList>
            <person name="Gilroy R."/>
        </authorList>
    </citation>
    <scope>NUCLEOTIDE SEQUENCE</scope>
    <source>
        <strain evidence="2">Gambia16-554</strain>
    </source>
</reference>
<comment type="caution">
    <text evidence="2">The sequence shown here is derived from an EMBL/GenBank/DDBJ whole genome shotgun (WGS) entry which is preliminary data.</text>
</comment>
<gene>
    <name evidence="2" type="ORF">IAC04_07040</name>
</gene>
<accession>A0A9D2GS44</accession>
<keyword evidence="1" id="KW-0472">Membrane</keyword>
<feature type="non-terminal residue" evidence="2">
    <location>
        <position position="1"/>
    </location>
</feature>
<feature type="transmembrane region" description="Helical" evidence="1">
    <location>
        <begin position="53"/>
        <end position="73"/>
    </location>
</feature>
<reference evidence="2" key="1">
    <citation type="journal article" date="2021" name="PeerJ">
        <title>Extensive microbial diversity within the chicken gut microbiome revealed by metagenomics and culture.</title>
        <authorList>
            <person name="Gilroy R."/>
            <person name="Ravi A."/>
            <person name="Getino M."/>
            <person name="Pursley I."/>
            <person name="Horton D.L."/>
            <person name="Alikhan N.F."/>
            <person name="Baker D."/>
            <person name="Gharbi K."/>
            <person name="Hall N."/>
            <person name="Watson M."/>
            <person name="Adriaenssens E.M."/>
            <person name="Foster-Nyarko E."/>
            <person name="Jarju S."/>
            <person name="Secka A."/>
            <person name="Antonio M."/>
            <person name="Oren A."/>
            <person name="Chaudhuri R.R."/>
            <person name="La Ragione R."/>
            <person name="Hildebrand F."/>
            <person name="Pallen M.J."/>
        </authorList>
    </citation>
    <scope>NUCLEOTIDE SEQUENCE</scope>
    <source>
        <strain evidence="2">Gambia16-554</strain>
    </source>
</reference>
<keyword evidence="1" id="KW-0812">Transmembrane</keyword>